<accession>I4GB44</accession>
<protein>
    <submittedName>
        <fullName evidence="2">Uncharacterized protein</fullName>
    </submittedName>
</protein>
<comment type="caution">
    <text evidence="2">The sequence shown here is derived from an EMBL/GenBank/DDBJ whole genome shotgun (WGS) entry which is preliminary data.</text>
</comment>
<feature type="transmembrane region" description="Helical" evidence="1">
    <location>
        <begin position="12"/>
        <end position="31"/>
    </location>
</feature>
<organism evidence="2 3">
    <name type="scientific">Microcystis aeruginosa PCC 9443</name>
    <dbReference type="NCBI Taxonomy" id="1160281"/>
    <lineage>
        <taxon>Bacteria</taxon>
        <taxon>Bacillati</taxon>
        <taxon>Cyanobacteriota</taxon>
        <taxon>Cyanophyceae</taxon>
        <taxon>Oscillatoriophycideae</taxon>
        <taxon>Chroococcales</taxon>
        <taxon>Microcystaceae</taxon>
        <taxon>Microcystis</taxon>
    </lineage>
</organism>
<keyword evidence="1" id="KW-0472">Membrane</keyword>
<sequence length="227" mass="25978">MSNDKPQITKIEAIGIIISSIAALLAAFIAWNQNQIADQQNQKQNQIQIELQQIQESQFSRELEQKYVEIFYQEIVSGNSIRQNNALTLLLMIQPATGEKLNQWAKQSGLLTVKAKEESKKIETQLNSRIINSRFRLFIHLGQVNSRPVLERNLLIQKLESQGFQVVGFDNKSDKYGPGVDFFDEKDRKGAEKVVEIINTLLPPEATKLIVRRQNVMQREGVLGIWF</sequence>
<dbReference type="Proteomes" id="UP000003480">
    <property type="component" value="Unassembled WGS sequence"/>
</dbReference>
<reference evidence="2 3" key="1">
    <citation type="submission" date="2012-04" db="EMBL/GenBank/DDBJ databases">
        <authorList>
            <person name="Genoscope - CEA"/>
        </authorList>
    </citation>
    <scope>NUCLEOTIDE SEQUENCE [LARGE SCALE GENOMIC DNA]</scope>
    <source>
        <strain evidence="2 3">9443</strain>
    </source>
</reference>
<proteinExistence type="predicted"/>
<dbReference type="HOGENOM" id="CLU_1218625_0_0_3"/>
<evidence type="ECO:0000313" key="2">
    <source>
        <dbReference type="EMBL" id="CCI05155.1"/>
    </source>
</evidence>
<dbReference type="AlphaFoldDB" id="I4GB44"/>
<gene>
    <name evidence="2" type="ORF">MICAC_710005</name>
</gene>
<evidence type="ECO:0000313" key="3">
    <source>
        <dbReference type="Proteomes" id="UP000003480"/>
    </source>
</evidence>
<keyword evidence="1" id="KW-0812">Transmembrane</keyword>
<name>I4GB44_MICAE</name>
<dbReference type="EMBL" id="CAIJ01000679">
    <property type="protein sequence ID" value="CCI05155.1"/>
    <property type="molecule type" value="Genomic_DNA"/>
</dbReference>
<dbReference type="RefSeq" id="WP_002765274.1">
    <property type="nucleotide sequence ID" value="NZ_HE972937.1"/>
</dbReference>
<keyword evidence="1" id="KW-1133">Transmembrane helix</keyword>
<evidence type="ECO:0000256" key="1">
    <source>
        <dbReference type="SAM" id="Phobius"/>
    </source>
</evidence>